<protein>
    <recommendedName>
        <fullName evidence="2">DUF218 domain-containing protein</fullName>
    </recommendedName>
</protein>
<dbReference type="InterPro" id="IPR051599">
    <property type="entry name" value="Cell_Envelope_Assoc"/>
</dbReference>
<evidence type="ECO:0000313" key="3">
    <source>
        <dbReference type="EMBL" id="OYN89517.1"/>
    </source>
</evidence>
<dbReference type="GO" id="GO:0005886">
    <property type="term" value="C:plasma membrane"/>
    <property type="evidence" value="ECO:0007669"/>
    <property type="project" value="TreeGrafter"/>
</dbReference>
<dbReference type="EMBL" id="NMVJ01000009">
    <property type="protein sequence ID" value="OYN89517.1"/>
    <property type="molecule type" value="Genomic_DNA"/>
</dbReference>
<dbReference type="AlphaFoldDB" id="A0A255EDA2"/>
<feature type="domain" description="DUF218" evidence="2">
    <location>
        <begin position="45"/>
        <end position="159"/>
    </location>
</feature>
<proteinExistence type="predicted"/>
<name>A0A255EDA2_9ACTN</name>
<dbReference type="RefSeq" id="WP_094455326.1">
    <property type="nucleotide sequence ID" value="NZ_NMVJ01000009.1"/>
</dbReference>
<organism evidence="3 4">
    <name type="scientific">Parenemella sanctibonifatiensis</name>
    <dbReference type="NCBI Taxonomy" id="2016505"/>
    <lineage>
        <taxon>Bacteria</taxon>
        <taxon>Bacillati</taxon>
        <taxon>Actinomycetota</taxon>
        <taxon>Actinomycetes</taxon>
        <taxon>Propionibacteriales</taxon>
        <taxon>Propionibacteriaceae</taxon>
        <taxon>Parenemella</taxon>
    </lineage>
</organism>
<gene>
    <name evidence="3" type="ORF">CGZ91_11570</name>
</gene>
<dbReference type="PANTHER" id="PTHR30336:SF6">
    <property type="entry name" value="INTEGRAL MEMBRANE PROTEIN"/>
    <property type="match status" value="1"/>
</dbReference>
<comment type="caution">
    <text evidence="3">The sequence shown here is derived from an EMBL/GenBank/DDBJ whole genome shotgun (WGS) entry which is preliminary data.</text>
</comment>
<feature type="signal peptide" evidence="1">
    <location>
        <begin position="1"/>
        <end position="24"/>
    </location>
</feature>
<keyword evidence="1" id="KW-0732">Signal</keyword>
<keyword evidence="4" id="KW-1185">Reference proteome</keyword>
<dbReference type="Proteomes" id="UP000216300">
    <property type="component" value="Unassembled WGS sequence"/>
</dbReference>
<feature type="chain" id="PRO_5039441824" description="DUF218 domain-containing protein" evidence="1">
    <location>
        <begin position="25"/>
        <end position="201"/>
    </location>
</feature>
<dbReference type="InterPro" id="IPR003848">
    <property type="entry name" value="DUF218"/>
</dbReference>
<dbReference type="OrthoDB" id="9782395at2"/>
<accession>A0A255EDA2</accession>
<evidence type="ECO:0000259" key="2">
    <source>
        <dbReference type="Pfam" id="PF02698"/>
    </source>
</evidence>
<sequence>MKRWRFLTVAAVVGVAALAGPAIAVRADSGPDHTVESAPHRPVGIVLGARVQPSGPSPYLRARIDLGIELYRSGKVDRLIMSGDDSAEALHEPTTMKLYAIDRGVPAQDITVDPAGLDTYDTCVRARDEYGATAVTMITQSYHLPRAVATCRWVGLDAIGVGDESVRGPHPRSWWYGVARELLANWKMLIDVASGRPPAEG</sequence>
<dbReference type="CDD" id="cd06259">
    <property type="entry name" value="YdcF-like"/>
    <property type="match status" value="1"/>
</dbReference>
<dbReference type="PANTHER" id="PTHR30336">
    <property type="entry name" value="INNER MEMBRANE PROTEIN, PROBABLE PERMEASE"/>
    <property type="match status" value="1"/>
</dbReference>
<evidence type="ECO:0000313" key="4">
    <source>
        <dbReference type="Proteomes" id="UP000216300"/>
    </source>
</evidence>
<dbReference type="Pfam" id="PF02698">
    <property type="entry name" value="DUF218"/>
    <property type="match status" value="1"/>
</dbReference>
<evidence type="ECO:0000256" key="1">
    <source>
        <dbReference type="SAM" id="SignalP"/>
    </source>
</evidence>
<reference evidence="3 4" key="1">
    <citation type="submission" date="2017-07" db="EMBL/GenBank/DDBJ databases">
        <title>Draft whole genome sequences of clinical Proprionibacteriaceae strains.</title>
        <authorList>
            <person name="Bernier A.-M."/>
            <person name="Bernard K."/>
            <person name="Domingo M.-C."/>
        </authorList>
    </citation>
    <scope>NUCLEOTIDE SEQUENCE [LARGE SCALE GENOMIC DNA]</scope>
    <source>
        <strain evidence="3 4">NML 150081</strain>
    </source>
</reference>